<dbReference type="GO" id="GO:0005975">
    <property type="term" value="P:carbohydrate metabolic process"/>
    <property type="evidence" value="ECO:0007669"/>
    <property type="project" value="InterPro"/>
</dbReference>
<evidence type="ECO:0000256" key="4">
    <source>
        <dbReference type="ARBA" id="ARBA00023295"/>
    </source>
</evidence>
<dbReference type="InParanoid" id="E4V5Y4"/>
<dbReference type="VEuPathDB" id="FungiDB:MGYG_08524"/>
<dbReference type="eggNOG" id="ENOG502SHQG">
    <property type="taxonomic scope" value="Eukaryota"/>
</dbReference>
<keyword evidence="2 6" id="KW-0378">Hydrolase</keyword>
<dbReference type="GO" id="GO:0004553">
    <property type="term" value="F:hydrolase activity, hydrolyzing O-glycosyl compounds"/>
    <property type="evidence" value="ECO:0007669"/>
    <property type="project" value="InterPro"/>
</dbReference>
<name>E4V5Y4_ARTGP</name>
<dbReference type="OrthoDB" id="5211809at2759"/>
<keyword evidence="8" id="KW-1185">Reference proteome</keyword>
<evidence type="ECO:0000256" key="2">
    <source>
        <dbReference type="ARBA" id="ARBA00022801"/>
    </source>
</evidence>
<organism evidence="8">
    <name type="scientific">Arthroderma gypseum (strain ATCC MYA-4604 / CBS 118893)</name>
    <name type="common">Microsporum gypseum</name>
    <dbReference type="NCBI Taxonomy" id="535722"/>
    <lineage>
        <taxon>Eukaryota</taxon>
        <taxon>Fungi</taxon>
        <taxon>Dikarya</taxon>
        <taxon>Ascomycota</taxon>
        <taxon>Pezizomycotina</taxon>
        <taxon>Eurotiomycetes</taxon>
        <taxon>Eurotiomycetidae</taxon>
        <taxon>Onygenales</taxon>
        <taxon>Arthrodermataceae</taxon>
        <taxon>Nannizzia</taxon>
    </lineage>
</organism>
<dbReference type="Gene3D" id="2.115.10.20">
    <property type="entry name" value="Glycosyl hydrolase domain, family 43"/>
    <property type="match status" value="1"/>
</dbReference>
<sequence>MAKAVRRALLSIPSTSTSISASPSLVLVLAVWAVALQLVSSAPMHNLSMKIPRVGNPVIDGWYADPEARIFNHKYYIYPTVSTVYENQTYFEAFSSPDLKTWTSLGKVLDFKDVSWSTNRAAWAPSVAFKDGSYYMYFSAGDGAGLGVARSGSPEGPFKDALGKPLISESYFGAQPIDADIFIDDDGRNYLYYGGHSHGVVVELNDDMISLKGEVKEITPKGYVEAPWMLKRNGIYYFMYSTGGWGDNSYAVNYVTSKSPLGPFDGEPVKILQGDTAIGTGTGHNSVFSVKDDYYIVYHRRFPDDNERDHRATCIDRMYFTDDGRIEPVKITTDGVEARVPW</sequence>
<evidence type="ECO:0000313" key="7">
    <source>
        <dbReference type="EMBL" id="EFR05509.1"/>
    </source>
</evidence>
<dbReference type="PANTHER" id="PTHR43772">
    <property type="entry name" value="ENDO-1,4-BETA-XYLANASE"/>
    <property type="match status" value="1"/>
</dbReference>
<evidence type="ECO:0000313" key="8">
    <source>
        <dbReference type="Proteomes" id="UP000002669"/>
    </source>
</evidence>
<dbReference type="AlphaFoldDB" id="E4V5Y4"/>
<evidence type="ECO:0000256" key="3">
    <source>
        <dbReference type="ARBA" id="ARBA00023277"/>
    </source>
</evidence>
<dbReference type="OMA" id="FIYHTGA"/>
<dbReference type="Pfam" id="PF04616">
    <property type="entry name" value="Glyco_hydro_43"/>
    <property type="match status" value="1"/>
</dbReference>
<dbReference type="STRING" id="535722.E4V5Y4"/>
<dbReference type="InterPro" id="IPR052176">
    <property type="entry name" value="Glycosyl_Hydrlase_43_Enz"/>
</dbReference>
<comment type="similarity">
    <text evidence="1 6">Belongs to the glycosyl hydrolase 43 family.</text>
</comment>
<accession>E4V5Y4</accession>
<feature type="site" description="Important for catalytic activity, responsible for pKa modulation of the active site Glu and correct orientation of both the proton donor and substrate" evidence="5">
    <location>
        <position position="178"/>
    </location>
</feature>
<dbReference type="GeneID" id="10024847"/>
<dbReference type="CDD" id="cd18827">
    <property type="entry name" value="GH43_XlnD-like"/>
    <property type="match status" value="1"/>
</dbReference>
<dbReference type="HOGENOM" id="CLU_009397_4_2_1"/>
<keyword evidence="4 6" id="KW-0326">Glycosidase</keyword>
<dbReference type="PANTHER" id="PTHR43772:SF2">
    <property type="entry name" value="PUTATIVE (AFU_ORTHOLOGUE AFUA_2G04480)-RELATED"/>
    <property type="match status" value="1"/>
</dbReference>
<evidence type="ECO:0000256" key="1">
    <source>
        <dbReference type="ARBA" id="ARBA00009865"/>
    </source>
</evidence>
<gene>
    <name evidence="7" type="ORF">MGYG_08524</name>
</gene>
<evidence type="ECO:0000256" key="6">
    <source>
        <dbReference type="RuleBase" id="RU361187"/>
    </source>
</evidence>
<dbReference type="InterPro" id="IPR006710">
    <property type="entry name" value="Glyco_hydro_43"/>
</dbReference>
<evidence type="ECO:0000256" key="5">
    <source>
        <dbReference type="PIRSR" id="PIRSR606710-2"/>
    </source>
</evidence>
<proteinExistence type="inferred from homology"/>
<dbReference type="SUPFAM" id="SSF75005">
    <property type="entry name" value="Arabinanase/levansucrase/invertase"/>
    <property type="match status" value="1"/>
</dbReference>
<protein>
    <submittedName>
        <fullName evidence="7">Arabinan endo-1,5-alpha-L-arabinosidase A</fullName>
    </submittedName>
</protein>
<dbReference type="Proteomes" id="UP000002669">
    <property type="component" value="Unassembled WGS sequence"/>
</dbReference>
<dbReference type="InterPro" id="IPR023296">
    <property type="entry name" value="Glyco_hydro_beta-prop_sf"/>
</dbReference>
<dbReference type="RefSeq" id="XP_003169616.1">
    <property type="nucleotide sequence ID" value="XM_003169568.1"/>
</dbReference>
<keyword evidence="3" id="KW-0119">Carbohydrate metabolism</keyword>
<dbReference type="EMBL" id="DS989830">
    <property type="protein sequence ID" value="EFR05509.1"/>
    <property type="molecule type" value="Genomic_DNA"/>
</dbReference>
<reference evidence="8" key="1">
    <citation type="journal article" date="2012" name="MBio">
        <title>Comparative genome analysis of Trichophyton rubrum and related dermatophytes reveals candidate genes involved in infection.</title>
        <authorList>
            <person name="Martinez D.A."/>
            <person name="Oliver B.G."/>
            <person name="Graeser Y."/>
            <person name="Goldberg J.M."/>
            <person name="Li W."/>
            <person name="Martinez-Rossi N.M."/>
            <person name="Monod M."/>
            <person name="Shelest E."/>
            <person name="Barton R.C."/>
            <person name="Birch E."/>
            <person name="Brakhage A.A."/>
            <person name="Chen Z."/>
            <person name="Gurr S.J."/>
            <person name="Heiman D."/>
            <person name="Heitman J."/>
            <person name="Kosti I."/>
            <person name="Rossi A."/>
            <person name="Saif S."/>
            <person name="Samalova M."/>
            <person name="Saunders C.W."/>
            <person name="Shea T."/>
            <person name="Summerbell R.C."/>
            <person name="Xu J."/>
            <person name="Young S."/>
            <person name="Zeng Q."/>
            <person name="Birren B.W."/>
            <person name="Cuomo C.A."/>
            <person name="White T.C."/>
        </authorList>
    </citation>
    <scope>NUCLEOTIDE SEQUENCE [LARGE SCALE GENOMIC DNA]</scope>
    <source>
        <strain evidence="8">ATCC MYA-4604 / CBS 118893</strain>
    </source>
</reference>